<evidence type="ECO:0000256" key="3">
    <source>
        <dbReference type="ARBA" id="ARBA00022553"/>
    </source>
</evidence>
<dbReference type="InterPro" id="IPR019821">
    <property type="entry name" value="Kinesin_motor_CS"/>
</dbReference>
<evidence type="ECO:0000256" key="6">
    <source>
        <dbReference type="ARBA" id="ARBA00022840"/>
    </source>
</evidence>
<dbReference type="GO" id="GO:0005524">
    <property type="term" value="F:ATP binding"/>
    <property type="evidence" value="ECO:0007669"/>
    <property type="project" value="UniProtKB-UniRule"/>
</dbReference>
<dbReference type="GO" id="GO:0007018">
    <property type="term" value="P:microtubule-based movement"/>
    <property type="evidence" value="ECO:0007669"/>
    <property type="project" value="InterPro"/>
</dbReference>
<comment type="subcellular location">
    <subcellularLocation>
        <location evidence="1">Cytoplasm</location>
        <location evidence="1">Cytoskeleton</location>
        <location evidence="1">Spindle</location>
    </subcellularLocation>
</comment>
<dbReference type="InterPro" id="IPR001752">
    <property type="entry name" value="Kinesin_motor_dom"/>
</dbReference>
<feature type="domain" description="Kinesin motor" evidence="14">
    <location>
        <begin position="79"/>
        <end position="511"/>
    </location>
</feature>
<evidence type="ECO:0000256" key="11">
    <source>
        <dbReference type="RuleBase" id="RU000394"/>
    </source>
</evidence>
<dbReference type="InterPro" id="IPR036961">
    <property type="entry name" value="Kinesin_motor_dom_sf"/>
</dbReference>
<dbReference type="GO" id="GO:0090307">
    <property type="term" value="P:mitotic spindle assembly"/>
    <property type="evidence" value="ECO:0007669"/>
    <property type="project" value="TreeGrafter"/>
</dbReference>
<dbReference type="InterPro" id="IPR027417">
    <property type="entry name" value="P-loop_NTPase"/>
</dbReference>
<dbReference type="SUPFAM" id="SSF52540">
    <property type="entry name" value="P-loop containing nucleoside triphosphate hydrolases"/>
    <property type="match status" value="1"/>
</dbReference>
<evidence type="ECO:0000256" key="1">
    <source>
        <dbReference type="ARBA" id="ARBA00004186"/>
    </source>
</evidence>
<feature type="binding site" evidence="10">
    <location>
        <begin position="175"/>
        <end position="182"/>
    </location>
    <ligand>
        <name>ATP</name>
        <dbReference type="ChEBI" id="CHEBI:30616"/>
    </ligand>
</feature>
<proteinExistence type="inferred from homology"/>
<dbReference type="PROSITE" id="PS50067">
    <property type="entry name" value="KINESIN_MOTOR_2"/>
    <property type="match status" value="1"/>
</dbReference>
<keyword evidence="5 10" id="KW-0547">Nucleotide-binding</keyword>
<keyword evidence="6 10" id="KW-0067">ATP-binding</keyword>
<evidence type="ECO:0000256" key="2">
    <source>
        <dbReference type="ARBA" id="ARBA00022490"/>
    </source>
</evidence>
<keyword evidence="7 12" id="KW-0175">Coiled coil</keyword>
<dbReference type="Proteomes" id="UP000515159">
    <property type="component" value="Chromosome 2"/>
</dbReference>
<evidence type="ECO:0000313" key="16">
    <source>
        <dbReference type="RefSeq" id="XP_033790549.1"/>
    </source>
</evidence>
<dbReference type="GO" id="GO:0008574">
    <property type="term" value="F:plus-end-directed microtubule motor activity"/>
    <property type="evidence" value="ECO:0007669"/>
    <property type="project" value="TreeGrafter"/>
</dbReference>
<dbReference type="InterPro" id="IPR047149">
    <property type="entry name" value="KIF11-like"/>
</dbReference>
<dbReference type="KEGG" id="gsh:117355711"/>
<feature type="coiled-coil region" evidence="12">
    <location>
        <begin position="563"/>
        <end position="590"/>
    </location>
</feature>
<dbReference type="GO" id="GO:0072686">
    <property type="term" value="C:mitotic spindle"/>
    <property type="evidence" value="ECO:0007669"/>
    <property type="project" value="TreeGrafter"/>
</dbReference>
<dbReference type="Pfam" id="PF00225">
    <property type="entry name" value="Kinesin"/>
    <property type="match status" value="1"/>
</dbReference>
<feature type="compositionally biased region" description="Polar residues" evidence="13">
    <location>
        <begin position="820"/>
        <end position="842"/>
    </location>
</feature>
<keyword evidence="2" id="KW-0963">Cytoplasm</keyword>
<evidence type="ECO:0000256" key="8">
    <source>
        <dbReference type="ARBA" id="ARBA00023175"/>
    </source>
</evidence>
<dbReference type="GO" id="GO:0051231">
    <property type="term" value="P:spindle elongation"/>
    <property type="evidence" value="ECO:0007669"/>
    <property type="project" value="TreeGrafter"/>
</dbReference>
<dbReference type="AlphaFoldDB" id="A0A6P8Q2W9"/>
<gene>
    <name evidence="16" type="primary">LOC117355711</name>
</gene>
<dbReference type="SMART" id="SM00129">
    <property type="entry name" value="KISc"/>
    <property type="match status" value="1"/>
</dbReference>
<keyword evidence="3" id="KW-0597">Phosphoprotein</keyword>
<name>A0A6P8Q2W9_GEOSA</name>
<dbReference type="CDD" id="cd01368">
    <property type="entry name" value="KISc_KIF23_like"/>
    <property type="match status" value="1"/>
</dbReference>
<evidence type="ECO:0000256" key="5">
    <source>
        <dbReference type="ARBA" id="ARBA00022741"/>
    </source>
</evidence>
<evidence type="ECO:0000259" key="14">
    <source>
        <dbReference type="PROSITE" id="PS50067"/>
    </source>
</evidence>
<comment type="similarity">
    <text evidence="10 11">Belongs to the TRAFAC class myosin-kinesin ATPase superfamily. Kinesin family.</text>
</comment>
<evidence type="ECO:0000256" key="12">
    <source>
        <dbReference type="SAM" id="Coils"/>
    </source>
</evidence>
<evidence type="ECO:0000256" key="7">
    <source>
        <dbReference type="ARBA" id="ARBA00023054"/>
    </source>
</evidence>
<keyword evidence="4 11" id="KW-0493">Microtubule</keyword>
<keyword evidence="15" id="KW-1185">Reference proteome</keyword>
<sequence length="850" mass="96220">MCFYVLHDGSFESAEYGRQKAKKMDHEEMSSCDLEAGTVCESTSCSSLSGRPTLTDVLSEPSPVCPTAEGEQTEQVLEPLKVYLRVRPFSKAELASNEFQGCVTIESSEIVVLQAPKDSAALKNSEKGIGQSIHKFTFTQVFGSETTQNKLFDGTIKDLLTAFIGGQNALVFAYGVTNAGKTYTIQGSPEDAGILPRSLDLIFNCINGRLYLKNNLKPHLSSDIMKMDFGQVEHEEAIKTALLSNLKEETDHNVKASTNQSSLKDMSHLVGPNNVSPMCVAADEQDCEDKTNKNQEVQFSVWMSFFEIYNEYVYDLLNVFPLPKCQKRPVLRICDDQAGNSYVRDLKWICINSSEEASRILKIGNKNRSLAYTKMNQKSSRSHSIFSLRLLRVSVEDEPHILGVSELSLCDLAGSERCNKTHTAGDRLKEAGNINNSLLILGKCIAALKQNQNTKGKQRYIPFRESKLTRLFQPFFCGKGKACMIVNINQCASTYDETLNVMKFSAVAKQVVQRIQSKGFEFFTPKVIGKDGKAIRFDANISIEELLSEENLLEDENEMDVTVMSHEDALKEIENLRKKLSAERQSKLVQELQIRKEMGEAMFQQMLELEETWSKICEEEREKSEQLLEKRFEMYRNAIKHHAYHCAMEEVEDNYVPVEEFLAEQEQVKEKDQRILELEMALTLLKQSSESRSDLHITEERIIAEHKNQKMDGVVEELQKLCQKREELIKSLQAQIKNIKDESDRAVSKTNEENTVLKQTIIRKDQEIEALQSCVEHTGELEALVSELQGKQNESRKCSSLVDVKQPKTKKGLFSNFKSTVTHSPKSLKGQTKSEDASTLSRKQPLLRKM</sequence>
<organism evidence="15 16">
    <name type="scientific">Geotrypetes seraphini</name>
    <name type="common">Gaboon caecilian</name>
    <name type="synonym">Caecilia seraphini</name>
    <dbReference type="NCBI Taxonomy" id="260995"/>
    <lineage>
        <taxon>Eukaryota</taxon>
        <taxon>Metazoa</taxon>
        <taxon>Chordata</taxon>
        <taxon>Craniata</taxon>
        <taxon>Vertebrata</taxon>
        <taxon>Euteleostomi</taxon>
        <taxon>Amphibia</taxon>
        <taxon>Gymnophiona</taxon>
        <taxon>Geotrypetes</taxon>
    </lineage>
</organism>
<accession>A0A6P8Q2W9</accession>
<feature type="region of interest" description="Disordered" evidence="13">
    <location>
        <begin position="820"/>
        <end position="850"/>
    </location>
</feature>
<dbReference type="PANTHER" id="PTHR47970:SF29">
    <property type="entry name" value="KINESIN FAMILY MEMBER 20B"/>
    <property type="match status" value="1"/>
</dbReference>
<reference evidence="16" key="1">
    <citation type="submission" date="2025-08" db="UniProtKB">
        <authorList>
            <consortium name="RefSeq"/>
        </authorList>
    </citation>
    <scope>IDENTIFICATION</scope>
</reference>
<dbReference type="PRINTS" id="PR00380">
    <property type="entry name" value="KINESINHEAVY"/>
</dbReference>
<dbReference type="OrthoDB" id="2403182at2759"/>
<evidence type="ECO:0000256" key="13">
    <source>
        <dbReference type="SAM" id="MobiDB-lite"/>
    </source>
</evidence>
<evidence type="ECO:0000256" key="10">
    <source>
        <dbReference type="PROSITE-ProRule" id="PRU00283"/>
    </source>
</evidence>
<dbReference type="GO" id="GO:0005634">
    <property type="term" value="C:nucleus"/>
    <property type="evidence" value="ECO:0007669"/>
    <property type="project" value="TreeGrafter"/>
</dbReference>
<dbReference type="Gene3D" id="3.40.850.10">
    <property type="entry name" value="Kinesin motor domain"/>
    <property type="match status" value="1"/>
</dbReference>
<evidence type="ECO:0000256" key="9">
    <source>
        <dbReference type="ARBA" id="ARBA00023212"/>
    </source>
</evidence>
<keyword evidence="8 10" id="KW-0505">Motor protein</keyword>
<dbReference type="PROSITE" id="PS00411">
    <property type="entry name" value="KINESIN_MOTOR_1"/>
    <property type="match status" value="1"/>
</dbReference>
<feature type="coiled-coil region" evidence="12">
    <location>
        <begin position="715"/>
        <end position="749"/>
    </location>
</feature>
<dbReference type="GO" id="GO:0005876">
    <property type="term" value="C:spindle microtubule"/>
    <property type="evidence" value="ECO:0007669"/>
    <property type="project" value="TreeGrafter"/>
</dbReference>
<keyword evidence="9" id="KW-0206">Cytoskeleton</keyword>
<dbReference type="InParanoid" id="A0A6P8Q2W9"/>
<dbReference type="RefSeq" id="XP_033790549.1">
    <property type="nucleotide sequence ID" value="XM_033934658.1"/>
</dbReference>
<protein>
    <recommendedName>
        <fullName evidence="11">Kinesin-like protein</fullName>
    </recommendedName>
</protein>
<dbReference type="GeneID" id="117355711"/>
<dbReference type="GO" id="GO:0008017">
    <property type="term" value="F:microtubule binding"/>
    <property type="evidence" value="ECO:0007669"/>
    <property type="project" value="InterPro"/>
</dbReference>
<evidence type="ECO:0000256" key="4">
    <source>
        <dbReference type="ARBA" id="ARBA00022701"/>
    </source>
</evidence>
<evidence type="ECO:0000313" key="15">
    <source>
        <dbReference type="Proteomes" id="UP000515159"/>
    </source>
</evidence>
<dbReference type="PANTHER" id="PTHR47970">
    <property type="entry name" value="KINESIN-LIKE PROTEIN KIF11"/>
    <property type="match status" value="1"/>
</dbReference>